<evidence type="ECO:0000313" key="1">
    <source>
        <dbReference type="EMBL" id="PIK17357.1"/>
    </source>
</evidence>
<dbReference type="AlphaFoldDB" id="A0AAJ3RHH2"/>
<dbReference type="EMBL" id="PEKM01000002">
    <property type="protein sequence ID" value="PIK17357.1"/>
    <property type="molecule type" value="Genomic_DNA"/>
</dbReference>
<name>A0AAJ3RHH2_PREIN</name>
<reference evidence="1 2" key="1">
    <citation type="submission" date="2017-11" db="EMBL/GenBank/DDBJ databases">
        <title>Genome sequencing of Prevotella intermedia KCOM 1101.</title>
        <authorList>
            <person name="Kook J.-K."/>
            <person name="Park S.-N."/>
            <person name="Lim Y.K."/>
        </authorList>
    </citation>
    <scope>NUCLEOTIDE SEQUENCE [LARGE SCALE GENOMIC DNA]</scope>
    <source>
        <strain evidence="1 2">KCOM 1101</strain>
    </source>
</reference>
<organism evidence="1 2">
    <name type="scientific">Prevotella intermedia</name>
    <dbReference type="NCBI Taxonomy" id="28131"/>
    <lineage>
        <taxon>Bacteria</taxon>
        <taxon>Pseudomonadati</taxon>
        <taxon>Bacteroidota</taxon>
        <taxon>Bacteroidia</taxon>
        <taxon>Bacteroidales</taxon>
        <taxon>Prevotellaceae</taxon>
        <taxon>Prevotella</taxon>
    </lineage>
</organism>
<dbReference type="Proteomes" id="UP000229111">
    <property type="component" value="Unassembled WGS sequence"/>
</dbReference>
<accession>A0AAJ3RHH2</accession>
<proteinExistence type="predicted"/>
<evidence type="ECO:0000313" key="2">
    <source>
        <dbReference type="Proteomes" id="UP000229111"/>
    </source>
</evidence>
<dbReference type="RefSeq" id="WP_099892707.1">
    <property type="nucleotide sequence ID" value="NZ_PEKM01000002.1"/>
</dbReference>
<gene>
    <name evidence="1" type="ORF">CTI16_10170</name>
</gene>
<protein>
    <submittedName>
        <fullName evidence="1">Uncharacterized protein</fullName>
    </submittedName>
</protein>
<sequence>MIKEQIKQEIDKCIDAETKHTIAYIQKCYDLLLPYIQDKYENSRYIIQFSIQQFERIPIISCAAQFKMAIDNLHIISNLFSSSEPDWLDYINIEWNHKEIRFLLEKIKSLLPKESFGNKLYTEVANNLTEDER</sequence>
<comment type="caution">
    <text evidence="1">The sequence shown here is derived from an EMBL/GenBank/DDBJ whole genome shotgun (WGS) entry which is preliminary data.</text>
</comment>